<feature type="domain" description="Transposase IS116/IS110/IS902 C-terminal" evidence="2">
    <location>
        <begin position="313"/>
        <end position="396"/>
    </location>
</feature>
<dbReference type="InterPro" id="IPR002525">
    <property type="entry name" value="Transp_IS110-like_N"/>
</dbReference>
<dbReference type="NCBIfam" id="NF033542">
    <property type="entry name" value="transpos_IS110"/>
    <property type="match status" value="1"/>
</dbReference>
<dbReference type="Pfam" id="PF01548">
    <property type="entry name" value="DEDD_Tnp_IS110"/>
    <property type="match status" value="1"/>
</dbReference>
<organism evidence="3 4">
    <name type="scientific">Terrabacter carboxydivorans</name>
    <dbReference type="NCBI Taxonomy" id="619730"/>
    <lineage>
        <taxon>Bacteria</taxon>
        <taxon>Bacillati</taxon>
        <taxon>Actinomycetota</taxon>
        <taxon>Actinomycetes</taxon>
        <taxon>Micrococcales</taxon>
        <taxon>Intrasporangiaceae</taxon>
        <taxon>Terrabacter</taxon>
    </lineage>
</organism>
<evidence type="ECO:0000313" key="3">
    <source>
        <dbReference type="EMBL" id="GAA2504102.1"/>
    </source>
</evidence>
<reference evidence="3 4" key="1">
    <citation type="journal article" date="2019" name="Int. J. Syst. Evol. Microbiol.">
        <title>The Global Catalogue of Microorganisms (GCM) 10K type strain sequencing project: providing services to taxonomists for standard genome sequencing and annotation.</title>
        <authorList>
            <consortium name="The Broad Institute Genomics Platform"/>
            <consortium name="The Broad Institute Genome Sequencing Center for Infectious Disease"/>
            <person name="Wu L."/>
            <person name="Ma J."/>
        </authorList>
    </citation>
    <scope>NUCLEOTIDE SEQUENCE [LARGE SCALE GENOMIC DNA]</scope>
    <source>
        <strain evidence="3 4">JCM 16259</strain>
    </source>
</reference>
<dbReference type="InterPro" id="IPR003346">
    <property type="entry name" value="Transposase_20"/>
</dbReference>
<dbReference type="Proteomes" id="UP001500730">
    <property type="component" value="Unassembled WGS sequence"/>
</dbReference>
<gene>
    <name evidence="3" type="ORF">GCM10009858_47260</name>
</gene>
<name>A0ABN3MLC3_9MICO</name>
<dbReference type="PANTHER" id="PTHR33055">
    <property type="entry name" value="TRANSPOSASE FOR INSERTION SEQUENCE ELEMENT IS1111A"/>
    <property type="match status" value="1"/>
</dbReference>
<dbReference type="RefSeq" id="WP_344257584.1">
    <property type="nucleotide sequence ID" value="NZ_BAAARE010000057.1"/>
</dbReference>
<dbReference type="PANTHER" id="PTHR33055:SF3">
    <property type="entry name" value="PUTATIVE TRANSPOSASE FOR IS117-RELATED"/>
    <property type="match status" value="1"/>
</dbReference>
<protein>
    <recommendedName>
        <fullName evidence="5">Transposase</fullName>
    </recommendedName>
</protein>
<evidence type="ECO:0000313" key="4">
    <source>
        <dbReference type="Proteomes" id="UP001500730"/>
    </source>
</evidence>
<sequence>MSNGSGVSRGDRNRNARLSRLRGAVPVTNAIVGIDLADRKQMLVVTDHDSKVLARRTFRCKAWDLGAALDWAADRASRAGFAGVTVACEPTGHRWMVLAQLATERGMSFVCVQPAASSWARKSEDLTTDKTDDKDAVLIARLTAQLRCYLPEPVDEANATWTRLRHLGSRREDLLEEHVAAVQTVRDLLECVWPAALETAKHPFRSATWVAALAVIVRRDGGDLDRTRRLGLARFERAVRAEVTRRGGVRPCLRIVRRLFAALDDRAGVVAHRPAVFERLEWTLADWDEARAKLVDVEARMTSVLDELGLTALVTSIDGLSPVGAAAILAQTGDLARFTSARAVVKHAGLAPRERKSGTFTGRARLTGAGRPQLRVAAWRAVWGCLQTNRVYAARYRYLTSREHNRLTPTQAQTAVAGAILRQLYAVVTQRRAWDPVIAAHGTTAWKETTGTAAA</sequence>
<evidence type="ECO:0000259" key="2">
    <source>
        <dbReference type="Pfam" id="PF02371"/>
    </source>
</evidence>
<proteinExistence type="predicted"/>
<keyword evidence="4" id="KW-1185">Reference proteome</keyword>
<feature type="domain" description="Transposase IS110-like N-terminal" evidence="1">
    <location>
        <begin position="32"/>
        <end position="194"/>
    </location>
</feature>
<dbReference type="EMBL" id="BAAARE010000057">
    <property type="protein sequence ID" value="GAA2504102.1"/>
    <property type="molecule type" value="Genomic_DNA"/>
</dbReference>
<comment type="caution">
    <text evidence="3">The sequence shown here is derived from an EMBL/GenBank/DDBJ whole genome shotgun (WGS) entry which is preliminary data.</text>
</comment>
<accession>A0ABN3MLC3</accession>
<evidence type="ECO:0008006" key="5">
    <source>
        <dbReference type="Google" id="ProtNLM"/>
    </source>
</evidence>
<dbReference type="Pfam" id="PF02371">
    <property type="entry name" value="Transposase_20"/>
    <property type="match status" value="1"/>
</dbReference>
<dbReference type="InterPro" id="IPR047650">
    <property type="entry name" value="Transpos_IS110"/>
</dbReference>
<evidence type="ECO:0000259" key="1">
    <source>
        <dbReference type="Pfam" id="PF01548"/>
    </source>
</evidence>